<organism evidence="1 2">
    <name type="scientific">Acidithiobacillus sulfuriphilus</name>
    <dbReference type="NCBI Taxonomy" id="1867749"/>
    <lineage>
        <taxon>Bacteria</taxon>
        <taxon>Pseudomonadati</taxon>
        <taxon>Pseudomonadota</taxon>
        <taxon>Acidithiobacillia</taxon>
        <taxon>Acidithiobacillales</taxon>
        <taxon>Acidithiobacillaceae</taxon>
        <taxon>Acidithiobacillus</taxon>
    </lineage>
</organism>
<accession>A0ACD5HS70</accession>
<sequence length="79" mass="8839">MNAHQKHNSISATAKALDLTYYTTQVILREEKTRQNRAKRRAQIEEAKGLAQGKTPIEDIAQIFGKPAGTIRRWTSSGS</sequence>
<name>A0ACD5HS70_9PROT</name>
<proteinExistence type="predicted"/>
<reference evidence="1 2" key="1">
    <citation type="journal article" date="2019" name="Int. J. Syst. Evol. Microbiol.">
        <title>Acidithiobacillus sulfuriphilus sp. nov.: an extremely acidophilic sulfur-oxidizing chemolithotroph isolated from a neutral pH environment.</title>
        <authorList>
            <person name="Falagan C."/>
            <person name="Moya-Beltran A."/>
            <person name="Castro M."/>
            <person name="Quatrini R."/>
            <person name="Johnson D.B."/>
        </authorList>
    </citation>
    <scope>NUCLEOTIDE SEQUENCE [LARGE SCALE GENOMIC DNA]</scope>
    <source>
        <strain evidence="1 2">CJ-2</strain>
    </source>
</reference>
<gene>
    <name evidence="1" type="ORF">EC580_006660</name>
</gene>
<keyword evidence="2" id="KW-1185">Reference proteome</keyword>
<dbReference type="EMBL" id="CP127527">
    <property type="protein sequence ID" value="XRI78340.1"/>
    <property type="molecule type" value="Genomic_DNA"/>
</dbReference>
<dbReference type="Proteomes" id="UP000271650">
    <property type="component" value="Chromosome"/>
</dbReference>
<evidence type="ECO:0000313" key="1">
    <source>
        <dbReference type="EMBL" id="XRI78340.1"/>
    </source>
</evidence>
<protein>
    <submittedName>
        <fullName evidence="1">Uncharacterized protein</fullName>
    </submittedName>
</protein>
<evidence type="ECO:0000313" key="2">
    <source>
        <dbReference type="Proteomes" id="UP000271650"/>
    </source>
</evidence>